<dbReference type="InterPro" id="IPR053832">
    <property type="entry name" value="DUF6924"/>
</dbReference>
<dbReference type="EMBL" id="JAOZYB010000323">
    <property type="protein sequence ID" value="MEB3965090.1"/>
    <property type="molecule type" value="Genomic_DNA"/>
</dbReference>
<dbReference type="Pfam" id="PF21962">
    <property type="entry name" value="DUF6924"/>
    <property type="match status" value="2"/>
</dbReference>
<protein>
    <recommendedName>
        <fullName evidence="1">DUF6924 domain-containing protein</fullName>
    </recommendedName>
</protein>
<evidence type="ECO:0000313" key="2">
    <source>
        <dbReference type="EMBL" id="MEB3965090.1"/>
    </source>
</evidence>
<feature type="domain" description="DUF6924" evidence="1">
    <location>
        <begin position="49"/>
        <end position="134"/>
    </location>
</feature>
<dbReference type="Proteomes" id="UP001352223">
    <property type="component" value="Unassembled WGS sequence"/>
</dbReference>
<reference evidence="2 3" key="1">
    <citation type="submission" date="2022-10" db="EMBL/GenBank/DDBJ databases">
        <authorList>
            <person name="Xie J."/>
            <person name="Shen N."/>
        </authorList>
    </citation>
    <scope>NUCLEOTIDE SEQUENCE [LARGE SCALE GENOMIC DNA]</scope>
    <source>
        <strain evidence="2 3">DSM 41681</strain>
    </source>
</reference>
<accession>A0ABU6CMG8</accession>
<name>A0ABU6CMG8_9ACTN</name>
<evidence type="ECO:0000259" key="1">
    <source>
        <dbReference type="Pfam" id="PF21962"/>
    </source>
</evidence>
<feature type="domain" description="DUF6924" evidence="1">
    <location>
        <begin position="208"/>
        <end position="330"/>
    </location>
</feature>
<proteinExistence type="predicted"/>
<dbReference type="RefSeq" id="WP_324773036.1">
    <property type="nucleotide sequence ID" value="NZ_BAAATS010000032.1"/>
</dbReference>
<comment type="caution">
    <text evidence="2">The sequence shown here is derived from an EMBL/GenBank/DDBJ whole genome shotgun (WGS) entry which is preliminary data.</text>
</comment>
<evidence type="ECO:0000313" key="3">
    <source>
        <dbReference type="Proteomes" id="UP001352223"/>
    </source>
</evidence>
<keyword evidence="3" id="KW-1185">Reference proteome</keyword>
<organism evidence="2 3">
    <name type="scientific">Streptomyces kunmingensis</name>
    <dbReference type="NCBI Taxonomy" id="68225"/>
    <lineage>
        <taxon>Bacteria</taxon>
        <taxon>Bacillati</taxon>
        <taxon>Actinomycetota</taxon>
        <taxon>Actinomycetes</taxon>
        <taxon>Kitasatosporales</taxon>
        <taxon>Streptomycetaceae</taxon>
        <taxon>Streptomyces</taxon>
    </lineage>
</organism>
<sequence>MCSPLPLPPEDAVRVPGMLLIHTGDDDDVWNDVLSRMGELPGMRQAAGHEAVADAATQPSLRRRLIVAHDPTWRGATVEDVTAALEQQPGAWVPNLILLTDDRTTNNAQARPLLAYTCYQKDVDSFWITPRQSAMTYLALGHPGASWAIERFVDTAPADLEYDLEEDEEPDEESFYEPMGVEMESLANPPRYTRPAHELPLLDHEWDLLVRTDFTDDAAWGSLLQQVSQPVNGDTSDNFLDQLTCVNDPAFADATPEQVMAQVRPHPDRGDTVADVILIADATTLRGSGHRVLAIPLTDDIGLTFRVGAGQIGTMLPNLGLSNQGIEDWRGSDT</sequence>
<gene>
    <name evidence="2" type="ORF">OKJ48_33410</name>
</gene>